<evidence type="ECO:0000256" key="6">
    <source>
        <dbReference type="ARBA" id="ARBA00023239"/>
    </source>
</evidence>
<keyword evidence="9" id="KW-0963">Cytoplasm</keyword>
<dbReference type="Gene3D" id="3.40.1770.10">
    <property type="entry name" value="Urocanase superfamily"/>
    <property type="match status" value="1"/>
</dbReference>
<comment type="similarity">
    <text evidence="2 9">Belongs to the urocanase family.</text>
</comment>
<feature type="domain" description="Urocanase N-terminal" evidence="11">
    <location>
        <begin position="96"/>
        <end position="222"/>
    </location>
</feature>
<dbReference type="PANTHER" id="PTHR12216">
    <property type="entry name" value="UROCANATE HYDRATASE"/>
    <property type="match status" value="1"/>
</dbReference>
<dbReference type="Gene3D" id="3.40.50.10730">
    <property type="entry name" value="Urocanase like domains"/>
    <property type="match status" value="1"/>
</dbReference>
<dbReference type="NCBIfam" id="NF003820">
    <property type="entry name" value="PRK05414.1"/>
    <property type="match status" value="1"/>
</dbReference>
<feature type="binding site" evidence="9">
    <location>
        <position position="285"/>
    </location>
    <ligand>
        <name>NAD(+)</name>
        <dbReference type="ChEBI" id="CHEBI:57540"/>
    </ligand>
</feature>
<comment type="pathway">
    <text evidence="1 9">Amino-acid degradation; L-histidine degradation into L-glutamate; N-formimidoyl-L-glutamate from L-histidine: step 2/3.</text>
</comment>
<evidence type="ECO:0000259" key="11">
    <source>
        <dbReference type="Pfam" id="PF17391"/>
    </source>
</evidence>
<dbReference type="Pfam" id="PF01175">
    <property type="entry name" value="Urocanase"/>
    <property type="match status" value="1"/>
</dbReference>
<keyword evidence="14" id="KW-1185">Reference proteome</keyword>
<feature type="binding site" evidence="9">
    <location>
        <position position="412"/>
    </location>
    <ligand>
        <name>NAD(+)</name>
        <dbReference type="ChEBI" id="CHEBI:57540"/>
    </ligand>
</feature>
<comment type="function">
    <text evidence="9">Catalyzes the conversion of urocanate to 4-imidazolone-5-propionate.</text>
</comment>
<feature type="binding site" evidence="9">
    <location>
        <position position="215"/>
    </location>
    <ligand>
        <name>NAD(+)</name>
        <dbReference type="ChEBI" id="CHEBI:57540"/>
    </ligand>
</feature>
<feature type="binding site" evidence="9">
    <location>
        <position position="597"/>
    </location>
    <ligand>
        <name>NAD(+)</name>
        <dbReference type="ChEBI" id="CHEBI:57540"/>
    </ligand>
</feature>
<reference evidence="13 14" key="1">
    <citation type="submission" date="2023-07" db="EMBL/GenBank/DDBJ databases">
        <title>Genomic Encyclopedia of Type Strains, Phase IV (KMG-IV): sequencing the most valuable type-strain genomes for metagenomic binning, comparative biology and taxonomic classification.</title>
        <authorList>
            <person name="Goeker M."/>
        </authorList>
    </citation>
    <scope>NUCLEOTIDE SEQUENCE [LARGE SCALE GENOMIC DNA]</scope>
    <source>
        <strain evidence="13 14">DSM 15049</strain>
    </source>
</reference>
<comment type="caution">
    <text evidence="9">Lacks conserved residue(s) required for the propagation of feature annotation.</text>
</comment>
<dbReference type="InterPro" id="IPR038364">
    <property type="entry name" value="Urocanase_central_sf"/>
</dbReference>
<sequence>MVTLEKAMNVTNEEIKEAMTIKLDYIPNEIPQFIDGIRRAPKREAKLSQSDIKLALNNALRYIPEEYHEKLAPEFLNELMTTGRIYGYRFRPQGNIKAKSIDEYNAKCTEARAFQVMIDNNLDFDIALYPYELVTYGETGQVFQNWMQYNLIKKYLEVMNQDQTLVIQSGHPVGLFKSKPDAPRVIITNGLMVGLFDNQEDWKRAAAIGVSNYGQMTAGGWMYIGPQGIVHGTYSTLLNAGRLILGIPEEEDLSGKLFITSGLGGMSGAQGKAVEIAGGVGIIAEVDYSRIETRYTQGWVSKVARTSEEAFSLAKEYMDKKEACAIAYHGNIVDLLEYAVENDIHIDLLSDQTSCHAVYDGGYCPQGITFEERTELLANDKDKFIQLVDETLKAHFKVIQKLTNKGSYFFDYGNSFMKAIYDAGCQEISKNGIDEKDGFIFPSYVEDILGPQLFDYGYGPFRWVCLSGKREDLIKTDKAAMDCIDPNRRYQDRDNWIWIRDAEKNGLVVGSQARILYQDAMGRTNIALKFNEMVRKGEIGPVMLGRDHHDVSGTDSPFRETSNIKDGSNIMADMATHCFAGNAARGMSLIALHNGGGVGIGKSINGGFGMVLDGSHRVDEILRTAMPWDVMGGVARRAWARNENSITTVMEYNKMCNGQDHITLPYIVDEDLINQVIEESK</sequence>
<dbReference type="PIRSF" id="PIRSF001423">
    <property type="entry name" value="Urocanate_hydrat"/>
    <property type="match status" value="1"/>
</dbReference>
<dbReference type="EC" id="4.2.1.49" evidence="3 9"/>
<dbReference type="InterPro" id="IPR035085">
    <property type="entry name" value="Urocanase_Rossmann-like"/>
</dbReference>
<evidence type="ECO:0000259" key="10">
    <source>
        <dbReference type="Pfam" id="PF01175"/>
    </source>
</evidence>
<proteinExistence type="inferred from homology"/>
<evidence type="ECO:0000256" key="7">
    <source>
        <dbReference type="ARBA" id="ARBA00031640"/>
    </source>
</evidence>
<dbReference type="HAMAP" id="MF_00577">
    <property type="entry name" value="HutU"/>
    <property type="match status" value="1"/>
</dbReference>
<dbReference type="InterPro" id="IPR035401">
    <property type="entry name" value="Urocanase_C"/>
</dbReference>
<dbReference type="Proteomes" id="UP001232584">
    <property type="component" value="Unassembled WGS sequence"/>
</dbReference>
<dbReference type="RefSeq" id="WP_307507096.1">
    <property type="nucleotide sequence ID" value="NZ_BAAACE010000005.1"/>
</dbReference>
<dbReference type="SUPFAM" id="SSF111326">
    <property type="entry name" value="Urocanase"/>
    <property type="match status" value="1"/>
</dbReference>
<dbReference type="InterPro" id="IPR023636">
    <property type="entry name" value="Urocanase_CS"/>
</dbReference>
<evidence type="ECO:0000256" key="1">
    <source>
        <dbReference type="ARBA" id="ARBA00004794"/>
    </source>
</evidence>
<feature type="domain" description="Urocanase Rossmann-like" evidence="10">
    <location>
        <begin position="225"/>
        <end position="448"/>
    </location>
</feature>
<evidence type="ECO:0000256" key="3">
    <source>
        <dbReference type="ARBA" id="ARBA00011992"/>
    </source>
</evidence>
<comment type="caution">
    <text evidence="13">The sequence shown here is derived from an EMBL/GenBank/DDBJ whole genome shotgun (WGS) entry which is preliminary data.</text>
</comment>
<dbReference type="Pfam" id="PF17391">
    <property type="entry name" value="Urocanase_N"/>
    <property type="match status" value="1"/>
</dbReference>
<dbReference type="Pfam" id="PF17392">
    <property type="entry name" value="Urocanase_C"/>
    <property type="match status" value="1"/>
</dbReference>
<comment type="catalytic activity">
    <reaction evidence="8 9">
        <text>4-imidazolone-5-propanoate = trans-urocanate + H2O</text>
        <dbReference type="Rhea" id="RHEA:13101"/>
        <dbReference type="ChEBI" id="CHEBI:15377"/>
        <dbReference type="ChEBI" id="CHEBI:17771"/>
        <dbReference type="ChEBI" id="CHEBI:77893"/>
        <dbReference type="EC" id="4.2.1.49"/>
    </reaction>
</comment>
<evidence type="ECO:0000259" key="12">
    <source>
        <dbReference type="Pfam" id="PF17392"/>
    </source>
</evidence>
<gene>
    <name evidence="9" type="primary">hutU</name>
    <name evidence="13" type="ORF">QOZ92_001996</name>
</gene>
<name>A0ABU0N188_9FIRM</name>
<dbReference type="GO" id="GO:0016153">
    <property type="term" value="F:urocanate hydratase activity"/>
    <property type="evidence" value="ECO:0007669"/>
    <property type="project" value="UniProtKB-EC"/>
</dbReference>
<evidence type="ECO:0000313" key="13">
    <source>
        <dbReference type="EMBL" id="MDQ0556880.1"/>
    </source>
</evidence>
<dbReference type="NCBIfam" id="TIGR01228">
    <property type="entry name" value="hutU"/>
    <property type="match status" value="1"/>
</dbReference>
<feature type="domain" description="Urocanase C-terminal" evidence="12">
    <location>
        <begin position="453"/>
        <end position="649"/>
    </location>
</feature>
<feature type="binding site" evidence="9">
    <location>
        <position position="290"/>
    </location>
    <ligand>
        <name>NAD(+)</name>
        <dbReference type="ChEBI" id="CHEBI:57540"/>
    </ligand>
</feature>
<dbReference type="InterPro" id="IPR023637">
    <property type="entry name" value="Urocanase-like"/>
</dbReference>
<dbReference type="PANTHER" id="PTHR12216:SF3">
    <property type="entry name" value="UROCANATE HYDRATASE"/>
    <property type="match status" value="1"/>
</dbReference>
<evidence type="ECO:0000256" key="5">
    <source>
        <dbReference type="ARBA" id="ARBA00023027"/>
    </source>
</evidence>
<evidence type="ECO:0000256" key="4">
    <source>
        <dbReference type="ARBA" id="ARBA00022808"/>
    </source>
</evidence>
<evidence type="ECO:0000256" key="9">
    <source>
        <dbReference type="HAMAP-Rule" id="MF_00577"/>
    </source>
</evidence>
<dbReference type="InterPro" id="IPR036190">
    <property type="entry name" value="Urocanase_sf"/>
</dbReference>
<evidence type="ECO:0000256" key="8">
    <source>
        <dbReference type="ARBA" id="ARBA00047623"/>
    </source>
</evidence>
<dbReference type="PROSITE" id="PS01233">
    <property type="entry name" value="UROCANASE"/>
    <property type="match status" value="1"/>
</dbReference>
<comment type="subcellular location">
    <subcellularLocation>
        <location evidence="9">Cytoplasm</location>
    </subcellularLocation>
</comment>
<dbReference type="EMBL" id="JAUSWG010000007">
    <property type="protein sequence ID" value="MDQ0556880.1"/>
    <property type="molecule type" value="Genomic_DNA"/>
</dbReference>
<protein>
    <recommendedName>
        <fullName evidence="3 9">Urocanate hydratase</fullName>
        <shortName evidence="9">Urocanase</shortName>
        <ecNumber evidence="3 9">4.2.1.49</ecNumber>
    </recommendedName>
    <alternativeName>
        <fullName evidence="7 9">Imidazolonepropionate hydrolase</fullName>
    </alternativeName>
</protein>
<dbReference type="InterPro" id="IPR035400">
    <property type="entry name" value="Urocanase_N"/>
</dbReference>
<comment type="cofactor">
    <cofactor evidence="9">
        <name>NAD(+)</name>
        <dbReference type="ChEBI" id="CHEBI:57540"/>
    </cofactor>
    <text evidence="9">Binds 1 NAD(+) per subunit.</text>
</comment>
<dbReference type="InterPro" id="IPR055351">
    <property type="entry name" value="Urocanase"/>
</dbReference>
<keyword evidence="4 9" id="KW-0369">Histidine metabolism</keyword>
<keyword evidence="6 9" id="KW-0456">Lyase</keyword>
<organism evidence="13 14">
    <name type="scientific">Paraclostridium ghonii</name>
    <dbReference type="NCBI Taxonomy" id="29358"/>
    <lineage>
        <taxon>Bacteria</taxon>
        <taxon>Bacillati</taxon>
        <taxon>Bacillota</taxon>
        <taxon>Clostridia</taxon>
        <taxon>Peptostreptococcales</taxon>
        <taxon>Peptostreptococcaceae</taxon>
        <taxon>Paraclostridium</taxon>
    </lineage>
</organism>
<evidence type="ECO:0000256" key="2">
    <source>
        <dbReference type="ARBA" id="ARBA00007578"/>
    </source>
</evidence>
<accession>A0ABU0N188</accession>
<evidence type="ECO:0000313" key="14">
    <source>
        <dbReference type="Proteomes" id="UP001232584"/>
    </source>
</evidence>
<keyword evidence="5 9" id="KW-0520">NAD</keyword>